<keyword evidence="3" id="KW-1185">Reference proteome</keyword>
<accession>A0A940PLR5</accession>
<gene>
    <name evidence="2" type="ORF">JOF28_000682</name>
</gene>
<reference evidence="2" key="1">
    <citation type="submission" date="2021-02" db="EMBL/GenBank/DDBJ databases">
        <title>Sequencing the genomes of 1000 actinobacteria strains.</title>
        <authorList>
            <person name="Klenk H.-P."/>
        </authorList>
    </citation>
    <scope>NUCLEOTIDE SEQUENCE</scope>
    <source>
        <strain evidence="2">DSM 22850</strain>
    </source>
</reference>
<feature type="chain" id="PRO_5038627294" description="Lipoprotein" evidence="1">
    <location>
        <begin position="25"/>
        <end position="134"/>
    </location>
</feature>
<dbReference type="EMBL" id="JAFIDA010000001">
    <property type="protein sequence ID" value="MBP1325450.1"/>
    <property type="molecule type" value="Genomic_DNA"/>
</dbReference>
<sequence>MTRLRYVAASALTLASVVLLTGCAGQQAPLADLAGERTSQDELPQLSDYAYDLVNTASSKYVGEYEGTSLWLALGIDPDTQVCLIVAPGNDRWTVSCGGIRMITSNGEHTFEVVPDGASPAESATRVSENVHAR</sequence>
<dbReference type="RefSeq" id="WP_209704478.1">
    <property type="nucleotide sequence ID" value="NZ_JAFIDA010000001.1"/>
</dbReference>
<dbReference type="AlphaFoldDB" id="A0A940PLR5"/>
<evidence type="ECO:0000313" key="2">
    <source>
        <dbReference type="EMBL" id="MBP1325450.1"/>
    </source>
</evidence>
<protein>
    <recommendedName>
        <fullName evidence="4">Lipoprotein</fullName>
    </recommendedName>
</protein>
<evidence type="ECO:0008006" key="4">
    <source>
        <dbReference type="Google" id="ProtNLM"/>
    </source>
</evidence>
<dbReference type="PROSITE" id="PS51257">
    <property type="entry name" value="PROKAR_LIPOPROTEIN"/>
    <property type="match status" value="1"/>
</dbReference>
<evidence type="ECO:0000313" key="3">
    <source>
        <dbReference type="Proteomes" id="UP000675163"/>
    </source>
</evidence>
<organism evidence="2 3">
    <name type="scientific">Leucobacter exalbidus</name>
    <dbReference type="NCBI Taxonomy" id="662960"/>
    <lineage>
        <taxon>Bacteria</taxon>
        <taxon>Bacillati</taxon>
        <taxon>Actinomycetota</taxon>
        <taxon>Actinomycetes</taxon>
        <taxon>Micrococcales</taxon>
        <taxon>Microbacteriaceae</taxon>
        <taxon>Leucobacter</taxon>
    </lineage>
</organism>
<dbReference type="Proteomes" id="UP000675163">
    <property type="component" value="Unassembled WGS sequence"/>
</dbReference>
<name>A0A940PLR5_9MICO</name>
<keyword evidence="1" id="KW-0732">Signal</keyword>
<comment type="caution">
    <text evidence="2">The sequence shown here is derived from an EMBL/GenBank/DDBJ whole genome shotgun (WGS) entry which is preliminary data.</text>
</comment>
<evidence type="ECO:0000256" key="1">
    <source>
        <dbReference type="SAM" id="SignalP"/>
    </source>
</evidence>
<proteinExistence type="predicted"/>
<feature type="signal peptide" evidence="1">
    <location>
        <begin position="1"/>
        <end position="24"/>
    </location>
</feature>